<dbReference type="RefSeq" id="WP_076931147.1">
    <property type="nucleotide sequence ID" value="NZ_LT605205.1"/>
</dbReference>
<organism evidence="1 2">
    <name type="scientific">Proteiniphilum saccharofermentans</name>
    <dbReference type="NCBI Taxonomy" id="1642647"/>
    <lineage>
        <taxon>Bacteria</taxon>
        <taxon>Pseudomonadati</taxon>
        <taxon>Bacteroidota</taxon>
        <taxon>Bacteroidia</taxon>
        <taxon>Bacteroidales</taxon>
        <taxon>Dysgonomonadaceae</taxon>
        <taxon>Proteiniphilum</taxon>
    </lineage>
</organism>
<protein>
    <submittedName>
        <fullName evidence="1">Uncharacterized protein</fullName>
    </submittedName>
</protein>
<accession>A0A1R3T2G7</accession>
<sequence length="98" mass="11340">MRDVIVSDTVVNKISELRDYLAIELKMSENAAMSRVDRIGDFLKSLANLVEYPLCRFKKWRSLGYRCAVFEKDWIFAYELVKEGVIVQDMSNTALLAE</sequence>
<dbReference type="STRING" id="1642647.PSM36_2509"/>
<evidence type="ECO:0000313" key="2">
    <source>
        <dbReference type="Proteomes" id="UP000187464"/>
    </source>
</evidence>
<dbReference type="Proteomes" id="UP000187464">
    <property type="component" value="Chromosome I"/>
</dbReference>
<dbReference type="EMBL" id="LT605205">
    <property type="protein sequence ID" value="SCD21310.1"/>
    <property type="molecule type" value="Genomic_DNA"/>
</dbReference>
<proteinExistence type="predicted"/>
<name>A0A1R3T2G7_9BACT</name>
<evidence type="ECO:0000313" key="1">
    <source>
        <dbReference type="EMBL" id="SCD21310.1"/>
    </source>
</evidence>
<dbReference type="KEGG" id="psac:PSM36_2509"/>
<gene>
    <name evidence="1" type="ORF">PSM36_2509</name>
</gene>
<keyword evidence="2" id="KW-1185">Reference proteome</keyword>
<reference evidence="2" key="1">
    <citation type="submission" date="2016-08" db="EMBL/GenBank/DDBJ databases">
        <authorList>
            <person name="Wibberg D."/>
        </authorList>
    </citation>
    <scope>NUCLEOTIDE SEQUENCE [LARGE SCALE GENOMIC DNA]</scope>
</reference>
<dbReference type="AlphaFoldDB" id="A0A1R3T2G7"/>